<evidence type="ECO:0000256" key="2">
    <source>
        <dbReference type="SAM" id="SignalP"/>
    </source>
</evidence>
<evidence type="ECO:0000313" key="6">
    <source>
        <dbReference type="Proteomes" id="UP000254875"/>
    </source>
</evidence>
<dbReference type="InterPro" id="IPR058792">
    <property type="entry name" value="Beta-barrel_RND_2"/>
</dbReference>
<gene>
    <name evidence="5" type="ORF">DLM46_12085</name>
</gene>
<feature type="signal peptide" evidence="2">
    <location>
        <begin position="1"/>
        <end position="35"/>
    </location>
</feature>
<feature type="domain" description="Multidrug resistance protein MdtA-like barrel-sandwich hybrid" evidence="3">
    <location>
        <begin position="74"/>
        <end position="205"/>
    </location>
</feature>
<dbReference type="PANTHER" id="PTHR30469">
    <property type="entry name" value="MULTIDRUG RESISTANCE PROTEIN MDTA"/>
    <property type="match status" value="1"/>
</dbReference>
<feature type="chain" id="PRO_5016579703" evidence="2">
    <location>
        <begin position="36"/>
        <end position="384"/>
    </location>
</feature>
<dbReference type="Gene3D" id="2.40.30.170">
    <property type="match status" value="1"/>
</dbReference>
<dbReference type="PANTHER" id="PTHR30469:SF15">
    <property type="entry name" value="HLYD FAMILY OF SECRETION PROTEINS"/>
    <property type="match status" value="1"/>
</dbReference>
<dbReference type="NCBIfam" id="TIGR01730">
    <property type="entry name" value="RND_mfp"/>
    <property type="match status" value="1"/>
</dbReference>
<dbReference type="InterPro" id="IPR058625">
    <property type="entry name" value="MdtA-like_BSH"/>
</dbReference>
<keyword evidence="2" id="KW-0732">Signal</keyword>
<proteinExistence type="inferred from homology"/>
<dbReference type="EMBL" id="QHKS01000007">
    <property type="protein sequence ID" value="RDK02333.1"/>
    <property type="molecule type" value="Genomic_DNA"/>
</dbReference>
<feature type="domain" description="CusB-like beta-barrel" evidence="4">
    <location>
        <begin position="215"/>
        <end position="288"/>
    </location>
</feature>
<evidence type="ECO:0000259" key="4">
    <source>
        <dbReference type="Pfam" id="PF25954"/>
    </source>
</evidence>
<keyword evidence="6" id="KW-1185">Reference proteome</keyword>
<evidence type="ECO:0000313" key="5">
    <source>
        <dbReference type="EMBL" id="RDK02333.1"/>
    </source>
</evidence>
<organism evidence="5 6">
    <name type="scientific">Paraburkholderia lacunae</name>
    <dbReference type="NCBI Taxonomy" id="2211104"/>
    <lineage>
        <taxon>Bacteria</taxon>
        <taxon>Pseudomonadati</taxon>
        <taxon>Pseudomonadota</taxon>
        <taxon>Betaproteobacteria</taxon>
        <taxon>Burkholderiales</taxon>
        <taxon>Burkholderiaceae</taxon>
        <taxon>Paraburkholderia</taxon>
    </lineage>
</organism>
<protein>
    <submittedName>
        <fullName evidence="5">Efflux RND transporter periplasmic adaptor subunit</fullName>
    </submittedName>
</protein>
<dbReference type="GO" id="GO:1990281">
    <property type="term" value="C:efflux pump complex"/>
    <property type="evidence" value="ECO:0007669"/>
    <property type="project" value="TreeGrafter"/>
</dbReference>
<dbReference type="Gene3D" id="2.40.50.100">
    <property type="match status" value="1"/>
</dbReference>
<dbReference type="Gene3D" id="2.40.420.20">
    <property type="match status" value="1"/>
</dbReference>
<dbReference type="PROSITE" id="PS51257">
    <property type="entry name" value="PROKAR_LIPOPROTEIN"/>
    <property type="match status" value="1"/>
</dbReference>
<sequence>MRQQSYRSARAARTACALALAGIVMLSACSKREVAAPAPRPVVAVAVYADGSATPASSLPGEVQARYATPLSFRVGGKIVERRVRLGDVVKNGQIVARLDPADAQKSAASAQAQLAAAEHSLIYAKQQLDRDQAQAKENLIAPAQLEQTTNAYASALAQRDQAAQQAALSKDQLQYTTLAADHAGVITAEQADTGQNVSAGQAVYNLAWSGDVDVVCDVPESALAALSVGQTATVTLAALPGRSFTARVRELSPAADPQSRTYRAKLTLDNPGPDVRLGMTADIALSPANASANQHGAFILPATALFHDGTQPAVWVVRAGGNASSADTLELRRVAVMRYDERTIAIAQGLKDGERVVLQGVHTVSAGEKVRVIPPLHPEDFAS</sequence>
<dbReference type="InterPro" id="IPR006143">
    <property type="entry name" value="RND_pump_MFP"/>
</dbReference>
<dbReference type="AlphaFoldDB" id="A0A370N9R8"/>
<dbReference type="RefSeq" id="WP_115101013.1">
    <property type="nucleotide sequence ID" value="NZ_QHKS01000007.1"/>
</dbReference>
<accession>A0A370N9R8</accession>
<comment type="caution">
    <text evidence="5">The sequence shown here is derived from an EMBL/GenBank/DDBJ whole genome shotgun (WGS) entry which is preliminary data.</text>
</comment>
<dbReference type="SUPFAM" id="SSF111369">
    <property type="entry name" value="HlyD-like secretion proteins"/>
    <property type="match status" value="1"/>
</dbReference>
<comment type="similarity">
    <text evidence="1">Belongs to the membrane fusion protein (MFP) (TC 8.A.1) family.</text>
</comment>
<evidence type="ECO:0000259" key="3">
    <source>
        <dbReference type="Pfam" id="PF25917"/>
    </source>
</evidence>
<dbReference type="GO" id="GO:0015562">
    <property type="term" value="F:efflux transmembrane transporter activity"/>
    <property type="evidence" value="ECO:0007669"/>
    <property type="project" value="TreeGrafter"/>
</dbReference>
<dbReference type="Proteomes" id="UP000254875">
    <property type="component" value="Unassembled WGS sequence"/>
</dbReference>
<reference evidence="6" key="1">
    <citation type="submission" date="2018-05" db="EMBL/GenBank/DDBJ databases">
        <authorList>
            <person name="Feng T."/>
        </authorList>
    </citation>
    <scope>NUCLEOTIDE SEQUENCE [LARGE SCALE GENOMIC DNA]</scope>
    <source>
        <strain evidence="6">S27</strain>
    </source>
</reference>
<evidence type="ECO:0000256" key="1">
    <source>
        <dbReference type="ARBA" id="ARBA00009477"/>
    </source>
</evidence>
<name>A0A370N9R8_9BURK</name>
<dbReference type="OrthoDB" id="9806939at2"/>
<dbReference type="Pfam" id="PF25917">
    <property type="entry name" value="BSH_RND"/>
    <property type="match status" value="1"/>
</dbReference>
<dbReference type="Pfam" id="PF25954">
    <property type="entry name" value="Beta-barrel_RND_2"/>
    <property type="match status" value="1"/>
</dbReference>